<dbReference type="Pfam" id="PF00589">
    <property type="entry name" value="Phage_integrase"/>
    <property type="match status" value="1"/>
</dbReference>
<accession>A0A4S1C9I7</accession>
<dbReference type="EMBL" id="SRSC01000007">
    <property type="protein sequence ID" value="TGU69925.1"/>
    <property type="molecule type" value="Genomic_DNA"/>
</dbReference>
<evidence type="ECO:0000256" key="3">
    <source>
        <dbReference type="ARBA" id="ARBA00023172"/>
    </source>
</evidence>
<dbReference type="SUPFAM" id="SSF56349">
    <property type="entry name" value="DNA breaking-rejoining enzymes"/>
    <property type="match status" value="1"/>
</dbReference>
<evidence type="ECO:0000256" key="1">
    <source>
        <dbReference type="ARBA" id="ARBA00008857"/>
    </source>
</evidence>
<dbReference type="GO" id="GO:0006310">
    <property type="term" value="P:DNA recombination"/>
    <property type="evidence" value="ECO:0007669"/>
    <property type="project" value="UniProtKB-KW"/>
</dbReference>
<reference evidence="5 6" key="1">
    <citation type="submission" date="2019-04" db="EMBL/GenBank/DDBJ databases">
        <title>Geobacter oryzae sp. nov., ferric-reducing bacteria isolated from paddy soil.</title>
        <authorList>
            <person name="Xu Z."/>
            <person name="Masuda Y."/>
            <person name="Itoh H."/>
            <person name="Senoo K."/>
        </authorList>
    </citation>
    <scope>NUCLEOTIDE SEQUENCE [LARGE SCALE GENOMIC DNA]</scope>
    <source>
        <strain evidence="5 6">Red111</strain>
    </source>
</reference>
<dbReference type="AlphaFoldDB" id="A0A4S1C9I7"/>
<proteinExistence type="inferred from homology"/>
<evidence type="ECO:0000256" key="2">
    <source>
        <dbReference type="ARBA" id="ARBA00023125"/>
    </source>
</evidence>
<comment type="similarity">
    <text evidence="1">Belongs to the 'phage' integrase family.</text>
</comment>
<keyword evidence="2" id="KW-0238">DNA-binding</keyword>
<dbReference type="CDD" id="cd00397">
    <property type="entry name" value="DNA_BRE_C"/>
    <property type="match status" value="1"/>
</dbReference>
<name>A0A4S1C9I7_9BACT</name>
<keyword evidence="3" id="KW-0233">DNA recombination</keyword>
<dbReference type="InterPro" id="IPR050090">
    <property type="entry name" value="Tyrosine_recombinase_XerCD"/>
</dbReference>
<evidence type="ECO:0000259" key="4">
    <source>
        <dbReference type="PROSITE" id="PS51898"/>
    </source>
</evidence>
<comment type="caution">
    <text evidence="5">The sequence shown here is derived from an EMBL/GenBank/DDBJ whole genome shotgun (WGS) entry which is preliminary data.</text>
</comment>
<dbReference type="PANTHER" id="PTHR30349:SF41">
    <property type="entry name" value="INTEGRASE_RECOMBINASE PROTEIN MJ0367-RELATED"/>
    <property type="match status" value="1"/>
</dbReference>
<feature type="domain" description="Tyr recombinase" evidence="4">
    <location>
        <begin position="69"/>
        <end position="264"/>
    </location>
</feature>
<dbReference type="PROSITE" id="PS51898">
    <property type="entry name" value="TYR_RECOMBINASE"/>
    <property type="match status" value="1"/>
</dbReference>
<dbReference type="GO" id="GO:0015074">
    <property type="term" value="P:DNA integration"/>
    <property type="evidence" value="ECO:0007669"/>
    <property type="project" value="InterPro"/>
</dbReference>
<dbReference type="InterPro" id="IPR011010">
    <property type="entry name" value="DNA_brk_join_enz"/>
</dbReference>
<gene>
    <name evidence="5" type="ORF">E4633_20245</name>
</gene>
<dbReference type="PANTHER" id="PTHR30349">
    <property type="entry name" value="PHAGE INTEGRASE-RELATED"/>
    <property type="match status" value="1"/>
</dbReference>
<dbReference type="Proteomes" id="UP000306416">
    <property type="component" value="Unassembled WGS sequence"/>
</dbReference>
<protein>
    <submittedName>
        <fullName evidence="5">Site-specific integrase</fullName>
    </submittedName>
</protein>
<evidence type="ECO:0000313" key="5">
    <source>
        <dbReference type="EMBL" id="TGU69925.1"/>
    </source>
</evidence>
<dbReference type="Gene3D" id="1.10.443.10">
    <property type="entry name" value="Intergrase catalytic core"/>
    <property type="match status" value="1"/>
</dbReference>
<dbReference type="InterPro" id="IPR013762">
    <property type="entry name" value="Integrase-like_cat_sf"/>
</dbReference>
<sequence>MKRAIIAIQGFYRWFAGHVEVFVPVHTSAQRKFNARNKVKHSFMYGQIYEVHVDEILDIENMRLKPSGYKKHWLTEAEKKAFLDSFHTERDKAIFMLLCEGMRIDEALSIKYSAYDSDDLTVKPSRSKGYTDEYEDKFRIIAFHDQRTSEYIDRYIQTERADVETALDDYLVPMFVNLKKHDVSYGKAVTYRNWWGVLKTAAKKVGIDPTEIATHVGRRSFIQEKLEEGEDPEIIRQMVGWASQKPLDAYRDTRSKKVIKNAAERRRSRW</sequence>
<organism evidence="5 6">
    <name type="scientific">Geomonas terrae</name>
    <dbReference type="NCBI Taxonomy" id="2562681"/>
    <lineage>
        <taxon>Bacteria</taxon>
        <taxon>Pseudomonadati</taxon>
        <taxon>Thermodesulfobacteriota</taxon>
        <taxon>Desulfuromonadia</taxon>
        <taxon>Geobacterales</taxon>
        <taxon>Geobacteraceae</taxon>
        <taxon>Geomonas</taxon>
    </lineage>
</organism>
<dbReference type="InterPro" id="IPR002104">
    <property type="entry name" value="Integrase_catalytic"/>
</dbReference>
<dbReference type="GO" id="GO:0003677">
    <property type="term" value="F:DNA binding"/>
    <property type="evidence" value="ECO:0007669"/>
    <property type="project" value="UniProtKB-KW"/>
</dbReference>
<evidence type="ECO:0000313" key="6">
    <source>
        <dbReference type="Proteomes" id="UP000306416"/>
    </source>
</evidence>
<keyword evidence="6" id="KW-1185">Reference proteome</keyword>